<dbReference type="Pfam" id="PF00534">
    <property type="entry name" value="Glycos_transf_1"/>
    <property type="match status" value="1"/>
</dbReference>
<sequence length="498" mass="57656">MHGRIKYVFLVTDKSRCIFNKMNNQKKTKLLFITYTHSNGGGAEKVLTTLVNNLDTKKYEIAIQEIVGFYVKQEPISSNIKLLTPLINGTHESRFNKHFTQYCIEKYPVLIRAIKSFDEYDVIVTWNYQIPSFMIQAFPDKKTISWFHTDIYDLSPKLMSLNDKYNLKLQDSAWNYADRIVTISNKSLQSLKDIFPQYLNKTKIIYNAFDIENTKVQASKVNINECMRYTYPILACVGRLEKRKNFSLVIQAAAKLQKENICCHVLIIGDGEEKGNLIRLVNELRMTEVVSFLGYKQNPLPYIQIADMLCISSFAEGFPTVVLEAMTLEKPFVTTPVAGASEELADNGNCGLVADWDVDDYAEKIKTLLTDKDLYDRMSKNCIKKIKEFSIENTVIRFDELVSSLPEKGNSGFRRIDKATAVKKIRRAYIWCPNFAIQRLRFSISTFFMKPSIRNFALTGYYFLRLLFYIPTLPIRFFTQPAILQRSENHFKDEKCLK</sequence>
<dbReference type="Gene3D" id="3.40.50.2000">
    <property type="entry name" value="Glycogen Phosphorylase B"/>
    <property type="match status" value="2"/>
</dbReference>
<dbReference type="Pfam" id="PF13439">
    <property type="entry name" value="Glyco_transf_4"/>
    <property type="match status" value="1"/>
</dbReference>
<evidence type="ECO:0000259" key="2">
    <source>
        <dbReference type="Pfam" id="PF13439"/>
    </source>
</evidence>
<proteinExistence type="predicted"/>
<dbReference type="HOGENOM" id="CLU_009583_0_0_12"/>
<keyword evidence="3" id="KW-0808">Transferase</keyword>
<evidence type="ECO:0000259" key="1">
    <source>
        <dbReference type="Pfam" id="PF00534"/>
    </source>
</evidence>
<dbReference type="CDD" id="cd03811">
    <property type="entry name" value="GT4_GT28_WabH-like"/>
    <property type="match status" value="1"/>
</dbReference>
<evidence type="ECO:0000313" key="4">
    <source>
        <dbReference type="Proteomes" id="UP000008212"/>
    </source>
</evidence>
<gene>
    <name evidence="3" type="ordered locus">TDE_1431</name>
</gene>
<dbReference type="OrthoDB" id="9802525at2"/>
<dbReference type="InterPro" id="IPR001296">
    <property type="entry name" value="Glyco_trans_1"/>
</dbReference>
<dbReference type="PANTHER" id="PTHR12526">
    <property type="entry name" value="GLYCOSYLTRANSFERASE"/>
    <property type="match status" value="1"/>
</dbReference>
<dbReference type="PATRIC" id="fig|243275.7.peg.1372"/>
<dbReference type="KEGG" id="tde:TDE_1431"/>
<dbReference type="SUPFAM" id="SSF53756">
    <property type="entry name" value="UDP-Glycosyltransferase/glycogen phosphorylase"/>
    <property type="match status" value="1"/>
</dbReference>
<organism evidence="3 4">
    <name type="scientific">Treponema denticola (strain ATCC 35405 / DSM 14222 / CIP 103919 / JCM 8153 / KCTC 15104)</name>
    <dbReference type="NCBI Taxonomy" id="243275"/>
    <lineage>
        <taxon>Bacteria</taxon>
        <taxon>Pseudomonadati</taxon>
        <taxon>Spirochaetota</taxon>
        <taxon>Spirochaetia</taxon>
        <taxon>Spirochaetales</taxon>
        <taxon>Treponemataceae</taxon>
        <taxon>Treponema</taxon>
    </lineage>
</organism>
<accession>Q73MS6</accession>
<dbReference type="STRING" id="243275.TDE_1431"/>
<reference evidence="3 4" key="1">
    <citation type="journal article" date="2004" name="Proc. Natl. Acad. Sci. U.S.A.">
        <title>Comparison of the genome of the oral pathogen Treponema denticola with other spirochete genomes.</title>
        <authorList>
            <person name="Seshadri R."/>
            <person name="Myers G.S."/>
            <person name="Tettelin H."/>
            <person name="Eisen J.A."/>
            <person name="Heidelberg J.F."/>
            <person name="Dodson R.J."/>
            <person name="Davidsen T.M."/>
            <person name="DeBoy R.T."/>
            <person name="Fouts D.E."/>
            <person name="Haft D.H."/>
            <person name="Selengut J."/>
            <person name="Ren Q."/>
            <person name="Brinkac L.M."/>
            <person name="Madupu R."/>
            <person name="Kolonay J."/>
            <person name="Durkin S.A."/>
            <person name="Daugherty S.C."/>
            <person name="Shetty J."/>
            <person name="Shvartsbeyn A."/>
            <person name="Gebregeorgis E."/>
            <person name="Geer K."/>
            <person name="Tsegaye G."/>
            <person name="Malek J."/>
            <person name="Ayodeji B."/>
            <person name="Shatsman S."/>
            <person name="McLeod M.P."/>
            <person name="Smajs D."/>
            <person name="Howell J.K."/>
            <person name="Pal S."/>
            <person name="Amin A."/>
            <person name="Vashisth P."/>
            <person name="McNeill T.Z."/>
            <person name="Xiang Q."/>
            <person name="Sodergren E."/>
            <person name="Baca E."/>
            <person name="Weinstock G.M."/>
            <person name="Norris S.J."/>
            <person name="Fraser C.M."/>
            <person name="Paulsen I.T."/>
        </authorList>
    </citation>
    <scope>NUCLEOTIDE SEQUENCE [LARGE SCALE GENOMIC DNA]</scope>
    <source>
        <strain evidence="4">ATCC 35405 / DSM 14222 / CIP 103919 / JCM 8153 / KCTC 15104</strain>
    </source>
</reference>
<keyword evidence="4" id="KW-1185">Reference proteome</keyword>
<dbReference type="EMBL" id="AE017226">
    <property type="protein sequence ID" value="AAS11948.1"/>
    <property type="molecule type" value="Genomic_DNA"/>
</dbReference>
<feature type="domain" description="Glycosyl transferase family 1" evidence="1">
    <location>
        <begin position="231"/>
        <end position="383"/>
    </location>
</feature>
<dbReference type="GO" id="GO:0016757">
    <property type="term" value="F:glycosyltransferase activity"/>
    <property type="evidence" value="ECO:0007669"/>
    <property type="project" value="InterPro"/>
</dbReference>
<dbReference type="PANTHER" id="PTHR12526:SF630">
    <property type="entry name" value="GLYCOSYLTRANSFERASE"/>
    <property type="match status" value="1"/>
</dbReference>
<protein>
    <submittedName>
        <fullName evidence="3">Glycosyl transferase, group 1 family protein</fullName>
    </submittedName>
</protein>
<feature type="domain" description="Glycosyltransferase subfamily 4-like N-terminal" evidence="2">
    <location>
        <begin position="41"/>
        <end position="212"/>
    </location>
</feature>
<dbReference type="PaxDb" id="243275-TDE_1431"/>
<dbReference type="AlphaFoldDB" id="Q73MS6"/>
<dbReference type="eggNOG" id="COG0438">
    <property type="taxonomic scope" value="Bacteria"/>
</dbReference>
<dbReference type="Proteomes" id="UP000008212">
    <property type="component" value="Chromosome"/>
</dbReference>
<evidence type="ECO:0000313" key="3">
    <source>
        <dbReference type="EMBL" id="AAS11948.1"/>
    </source>
</evidence>
<name>Q73MS6_TREDE</name>
<dbReference type="CAZy" id="GT4">
    <property type="family name" value="Glycosyltransferase Family 4"/>
</dbReference>
<dbReference type="InterPro" id="IPR028098">
    <property type="entry name" value="Glyco_trans_4-like_N"/>
</dbReference>